<keyword evidence="1" id="KW-0732">Signal</keyword>
<evidence type="ECO:0000313" key="2">
    <source>
        <dbReference type="EMBL" id="TKX29948.1"/>
    </source>
</evidence>
<name>A0A4U7BE74_9BACT</name>
<dbReference type="Proteomes" id="UP000310353">
    <property type="component" value="Unassembled WGS sequence"/>
</dbReference>
<evidence type="ECO:0000313" key="3">
    <source>
        <dbReference type="Proteomes" id="UP000310353"/>
    </source>
</evidence>
<gene>
    <name evidence="2" type="ORF">CQA76_08200</name>
</gene>
<dbReference type="InterPro" id="IPR011990">
    <property type="entry name" value="TPR-like_helical_dom_sf"/>
</dbReference>
<protein>
    <submittedName>
        <fullName evidence="2">ATP-dependent nuclease subunit B</fullName>
    </submittedName>
</protein>
<dbReference type="AlphaFoldDB" id="A0A4U7BE74"/>
<sequence length="426" mass="50157">MYRNYLFILIATLLLSACTGSKTIVVYPDYKELKSNSFDLRVMKAYNYEYFNQYKEARDEFLKLFKDYNDTHFLENAFLITLVNDLDKKEEINNIVKFHLNENDNLKRLSALYELNSYSVKNAKKLAQELLKKENNDPRNLELYGDILMRQNDLKNATKYYRMAYSHSSNEETLLKLVSAYAILNDTTSIKNLLENSRKANGCTFKTCILLAKIYNDEKNFKALGEVYLQLYDITKNKDFVLSLVELLNSQNKTTQALQIALQYDLDDDVKLYLYQKLQYFDKAQELSMQIYKRTHNKEYLLRAAVFEFENASLKKKITLKIVQSVKEKFEKAIDENTNDLYLNYYGYLLIDYDLDVKKGIKFVELALKKDPQNLYYLDSLAWGYYKLGDCKKAWEVLQKTFQDKEFSNSNESKAHIKAIKACLKP</sequence>
<organism evidence="2 3">
    <name type="scientific">Campylobacter aviculae</name>
    <dbReference type="NCBI Taxonomy" id="2510190"/>
    <lineage>
        <taxon>Bacteria</taxon>
        <taxon>Pseudomonadati</taxon>
        <taxon>Campylobacterota</taxon>
        <taxon>Epsilonproteobacteria</taxon>
        <taxon>Campylobacterales</taxon>
        <taxon>Campylobacteraceae</taxon>
        <taxon>Campylobacter</taxon>
    </lineage>
</organism>
<dbReference type="Gene3D" id="1.25.40.10">
    <property type="entry name" value="Tetratricopeptide repeat domain"/>
    <property type="match status" value="2"/>
</dbReference>
<feature type="signal peptide" evidence="1">
    <location>
        <begin position="1"/>
        <end position="17"/>
    </location>
</feature>
<dbReference type="PROSITE" id="PS51257">
    <property type="entry name" value="PROKAR_LIPOPROTEIN"/>
    <property type="match status" value="1"/>
</dbReference>
<dbReference type="EMBL" id="NXMA01000019">
    <property type="protein sequence ID" value="TKX29948.1"/>
    <property type="molecule type" value="Genomic_DNA"/>
</dbReference>
<dbReference type="SUPFAM" id="SSF48452">
    <property type="entry name" value="TPR-like"/>
    <property type="match status" value="2"/>
</dbReference>
<dbReference type="OrthoDB" id="9766710at2"/>
<evidence type="ECO:0000256" key="1">
    <source>
        <dbReference type="SAM" id="SignalP"/>
    </source>
</evidence>
<comment type="caution">
    <text evidence="2">The sequence shown here is derived from an EMBL/GenBank/DDBJ whole genome shotgun (WGS) entry which is preliminary data.</text>
</comment>
<dbReference type="RefSeq" id="WP_137622902.1">
    <property type="nucleotide sequence ID" value="NZ_NXMA01000019.1"/>
</dbReference>
<keyword evidence="3" id="KW-1185">Reference proteome</keyword>
<feature type="chain" id="PRO_5020410982" evidence="1">
    <location>
        <begin position="18"/>
        <end position="426"/>
    </location>
</feature>
<accession>A0A4U7BE74</accession>
<reference evidence="2 3" key="1">
    <citation type="submission" date="2018-05" db="EMBL/GenBank/DDBJ databases">
        <title>Novel Campyloabacter and Helicobacter Species and Strains.</title>
        <authorList>
            <person name="Mannion A.J."/>
            <person name="Shen Z."/>
            <person name="Fox J.G."/>
        </authorList>
    </citation>
    <scope>NUCLEOTIDE SEQUENCE [LARGE SCALE GENOMIC DNA]</scope>
    <source>
        <strain evidence="3">MIT17-670</strain>
    </source>
</reference>
<proteinExistence type="predicted"/>